<evidence type="ECO:0000313" key="2">
    <source>
        <dbReference type="EMBL" id="KAF2304620.1"/>
    </source>
</evidence>
<dbReference type="InterPro" id="IPR040340">
    <property type="entry name" value="CEST/Y3IP1"/>
</dbReference>
<reference evidence="2 3" key="1">
    <citation type="journal article" date="2020" name="Mol. Plant">
        <title>The Chromosome-Based Rubber Tree Genome Provides New Insights into Spurge Genome Evolution and Rubber Biosynthesis.</title>
        <authorList>
            <person name="Liu J."/>
            <person name="Shi C."/>
            <person name="Shi C.C."/>
            <person name="Li W."/>
            <person name="Zhang Q.J."/>
            <person name="Zhang Y."/>
            <person name="Li K."/>
            <person name="Lu H.F."/>
            <person name="Shi C."/>
            <person name="Zhu S.T."/>
            <person name="Xiao Z.Y."/>
            <person name="Nan H."/>
            <person name="Yue Y."/>
            <person name="Zhu X.G."/>
            <person name="Wu Y."/>
            <person name="Hong X.N."/>
            <person name="Fan G.Y."/>
            <person name="Tong Y."/>
            <person name="Zhang D."/>
            <person name="Mao C.L."/>
            <person name="Liu Y.L."/>
            <person name="Hao S.J."/>
            <person name="Liu W.Q."/>
            <person name="Lv M.Q."/>
            <person name="Zhang H.B."/>
            <person name="Liu Y."/>
            <person name="Hu-Tang G.R."/>
            <person name="Wang J.P."/>
            <person name="Wang J.H."/>
            <person name="Sun Y.H."/>
            <person name="Ni S.B."/>
            <person name="Chen W.B."/>
            <person name="Zhang X.C."/>
            <person name="Jiao Y.N."/>
            <person name="Eichler E.E."/>
            <person name="Li G.H."/>
            <person name="Liu X."/>
            <person name="Gao L.Z."/>
        </authorList>
    </citation>
    <scope>NUCLEOTIDE SEQUENCE [LARGE SCALE GENOMIC DNA]</scope>
    <source>
        <strain evidence="3">cv. GT1</strain>
        <tissue evidence="2">Leaf</tissue>
    </source>
</reference>
<feature type="region of interest" description="Disordered" evidence="1">
    <location>
        <begin position="146"/>
        <end position="169"/>
    </location>
</feature>
<feature type="compositionally biased region" description="Basic and acidic residues" evidence="1">
    <location>
        <begin position="156"/>
        <end position="169"/>
    </location>
</feature>
<dbReference type="PANTHER" id="PTHR33672">
    <property type="entry name" value="YCF3-INTERACTING PROTEIN 1, CHLOROPLASTIC"/>
    <property type="match status" value="1"/>
</dbReference>
<name>A0A6A6LT40_HEVBR</name>
<dbReference type="PANTHER" id="PTHR33672:SF24">
    <property type="entry name" value="OS01G0798600 PROTEIN"/>
    <property type="match status" value="1"/>
</dbReference>
<protein>
    <submittedName>
        <fullName evidence="2">Uncharacterized protein</fullName>
    </submittedName>
</protein>
<dbReference type="Proteomes" id="UP000467840">
    <property type="component" value="Chromosome 16"/>
</dbReference>
<dbReference type="GO" id="GO:0080183">
    <property type="term" value="P:response to photooxidative stress"/>
    <property type="evidence" value="ECO:0007669"/>
    <property type="project" value="InterPro"/>
</dbReference>
<sequence length="286" mass="31440">MVNLVKLPKVLLDLSSSLVKILAMLLKVLQAFLAYSKQTPNKSLYANATDTGVDPKEAAKRLKIDWDSAADIEDVENSDDTDVPPAVGYGALYLITAFPVIIAYPHLSQQEVNLRRSKSCAEGRISGPADELDLWFSKSNVEKYETRHQANFSEPEANKDDHKDGKKVDPNDDGFKCGALCMYLPGFGKGKPVRSKKEQVGAEVGNIISRTVSLEKFECGSWASSAIINDHEDGDSMNRYFDLPLELIRTTVNDATSPVAAAFVFDKDHKGVLKNSSTKSNKQKVP</sequence>
<dbReference type="EMBL" id="JAAGAX010000009">
    <property type="protein sequence ID" value="KAF2304620.1"/>
    <property type="molecule type" value="Genomic_DNA"/>
</dbReference>
<organism evidence="2 3">
    <name type="scientific">Hevea brasiliensis</name>
    <name type="common">Para rubber tree</name>
    <name type="synonym">Siphonia brasiliensis</name>
    <dbReference type="NCBI Taxonomy" id="3981"/>
    <lineage>
        <taxon>Eukaryota</taxon>
        <taxon>Viridiplantae</taxon>
        <taxon>Streptophyta</taxon>
        <taxon>Embryophyta</taxon>
        <taxon>Tracheophyta</taxon>
        <taxon>Spermatophyta</taxon>
        <taxon>Magnoliopsida</taxon>
        <taxon>eudicotyledons</taxon>
        <taxon>Gunneridae</taxon>
        <taxon>Pentapetalae</taxon>
        <taxon>rosids</taxon>
        <taxon>fabids</taxon>
        <taxon>Malpighiales</taxon>
        <taxon>Euphorbiaceae</taxon>
        <taxon>Crotonoideae</taxon>
        <taxon>Micrandreae</taxon>
        <taxon>Hevea</taxon>
    </lineage>
</organism>
<dbReference type="GO" id="GO:0048564">
    <property type="term" value="P:photosystem I assembly"/>
    <property type="evidence" value="ECO:0007669"/>
    <property type="project" value="InterPro"/>
</dbReference>
<comment type="caution">
    <text evidence="2">The sequence shown here is derived from an EMBL/GenBank/DDBJ whole genome shotgun (WGS) entry which is preliminary data.</text>
</comment>
<gene>
    <name evidence="2" type="ORF">GH714_035806</name>
</gene>
<dbReference type="GO" id="GO:0009535">
    <property type="term" value="C:chloroplast thylakoid membrane"/>
    <property type="evidence" value="ECO:0007669"/>
    <property type="project" value="InterPro"/>
</dbReference>
<accession>A0A6A6LT40</accession>
<keyword evidence="3" id="KW-1185">Reference proteome</keyword>
<evidence type="ECO:0000256" key="1">
    <source>
        <dbReference type="SAM" id="MobiDB-lite"/>
    </source>
</evidence>
<evidence type="ECO:0000313" key="3">
    <source>
        <dbReference type="Proteomes" id="UP000467840"/>
    </source>
</evidence>
<proteinExistence type="predicted"/>
<dbReference type="AlphaFoldDB" id="A0A6A6LT40"/>